<dbReference type="InParanoid" id="Q6BLA3"/>
<dbReference type="Pfam" id="PF20652">
    <property type="entry name" value="Sec8_C"/>
    <property type="match status" value="1"/>
</dbReference>
<accession>Q6BLA3</accession>
<comment type="similarity">
    <text evidence="4">Belongs to the SEC8 family.</text>
</comment>
<dbReference type="KEGG" id="dha:DEHA2F15136g"/>
<protein>
    <recommendedName>
        <fullName evidence="4">Exocyst complex component Sec8</fullName>
    </recommendedName>
</protein>
<evidence type="ECO:0000256" key="4">
    <source>
        <dbReference type="RuleBase" id="RU367079"/>
    </source>
</evidence>
<dbReference type="GO" id="GO:0000145">
    <property type="term" value="C:exocyst"/>
    <property type="evidence" value="ECO:0007669"/>
    <property type="project" value="UniProtKB-UniRule"/>
</dbReference>
<evidence type="ECO:0000256" key="1">
    <source>
        <dbReference type="ARBA" id="ARBA00022448"/>
    </source>
</evidence>
<evidence type="ECO:0000256" key="2">
    <source>
        <dbReference type="ARBA" id="ARBA00022483"/>
    </source>
</evidence>
<evidence type="ECO:0000256" key="3">
    <source>
        <dbReference type="ARBA" id="ARBA00022927"/>
    </source>
</evidence>
<dbReference type="OMA" id="HMEVRCR"/>
<feature type="region of interest" description="Disordered" evidence="5">
    <location>
        <begin position="1"/>
        <end position="21"/>
    </location>
</feature>
<evidence type="ECO:0000259" key="7">
    <source>
        <dbReference type="Pfam" id="PF20652"/>
    </source>
</evidence>
<dbReference type="GO" id="GO:0006612">
    <property type="term" value="P:protein targeting to membrane"/>
    <property type="evidence" value="ECO:0007669"/>
    <property type="project" value="UniProtKB-UniRule"/>
</dbReference>
<evidence type="ECO:0000259" key="6">
    <source>
        <dbReference type="Pfam" id="PF04048"/>
    </source>
</evidence>
<keyword evidence="2 4" id="KW-0268">Exocytosis</keyword>
<keyword evidence="1 4" id="KW-0813">Transport</keyword>
<dbReference type="GO" id="GO:0015031">
    <property type="term" value="P:protein transport"/>
    <property type="evidence" value="ECO:0007669"/>
    <property type="project" value="UniProtKB-KW"/>
</dbReference>
<keyword evidence="9" id="KW-1185">Reference proteome</keyword>
<dbReference type="VEuPathDB" id="FungiDB:DEHA2F15136g"/>
<evidence type="ECO:0000313" key="9">
    <source>
        <dbReference type="Proteomes" id="UP000000599"/>
    </source>
</evidence>
<feature type="compositionally biased region" description="Polar residues" evidence="5">
    <location>
        <begin position="1"/>
        <end position="14"/>
    </location>
</feature>
<dbReference type="OrthoDB" id="272977at2759"/>
<evidence type="ECO:0000313" key="8">
    <source>
        <dbReference type="EMBL" id="CAG89388.2"/>
    </source>
</evidence>
<reference evidence="8 9" key="1">
    <citation type="journal article" date="2004" name="Nature">
        <title>Genome evolution in yeasts.</title>
        <authorList>
            <consortium name="Genolevures"/>
            <person name="Dujon B."/>
            <person name="Sherman D."/>
            <person name="Fischer G."/>
            <person name="Durrens P."/>
            <person name="Casaregola S."/>
            <person name="Lafontaine I."/>
            <person name="de Montigny J."/>
            <person name="Marck C."/>
            <person name="Neuveglise C."/>
            <person name="Talla E."/>
            <person name="Goffard N."/>
            <person name="Frangeul L."/>
            <person name="Aigle M."/>
            <person name="Anthouard V."/>
            <person name="Babour A."/>
            <person name="Barbe V."/>
            <person name="Barnay S."/>
            <person name="Blanchin S."/>
            <person name="Beckerich J.M."/>
            <person name="Beyne E."/>
            <person name="Bleykasten C."/>
            <person name="Boisrame A."/>
            <person name="Boyer J."/>
            <person name="Cattolico L."/>
            <person name="Confanioleri F."/>
            <person name="de Daruvar A."/>
            <person name="Despons L."/>
            <person name="Fabre E."/>
            <person name="Fairhead C."/>
            <person name="Ferry-Dumazet H."/>
            <person name="Groppi A."/>
            <person name="Hantraye F."/>
            <person name="Hennequin C."/>
            <person name="Jauniaux N."/>
            <person name="Joyet P."/>
            <person name="Kachouri R."/>
            <person name="Kerrest A."/>
            <person name="Koszul R."/>
            <person name="Lemaire M."/>
            <person name="Lesur I."/>
            <person name="Ma L."/>
            <person name="Muller H."/>
            <person name="Nicaud J.M."/>
            <person name="Nikolski M."/>
            <person name="Oztas S."/>
            <person name="Ozier-Kalogeropoulos O."/>
            <person name="Pellenz S."/>
            <person name="Potier S."/>
            <person name="Richard G.F."/>
            <person name="Straub M.L."/>
            <person name="Suleau A."/>
            <person name="Swennene D."/>
            <person name="Tekaia F."/>
            <person name="Wesolowski-Louvel M."/>
            <person name="Westhof E."/>
            <person name="Wirth B."/>
            <person name="Zeniou-Meyer M."/>
            <person name="Zivanovic I."/>
            <person name="Bolotin-Fukuhara M."/>
            <person name="Thierry A."/>
            <person name="Bouchier C."/>
            <person name="Caudron B."/>
            <person name="Scarpelli C."/>
            <person name="Gaillardin C."/>
            <person name="Weissenbach J."/>
            <person name="Wincker P."/>
            <person name="Souciet J.L."/>
        </authorList>
    </citation>
    <scope>NUCLEOTIDE SEQUENCE [LARGE SCALE GENOMIC DNA]</scope>
    <source>
        <strain evidence="9">ATCC 36239 / CBS 767 / BCRC 21394 / JCM 1990 / NBRC 0083 / IGC 2968</strain>
    </source>
</reference>
<dbReference type="InterPro" id="IPR039682">
    <property type="entry name" value="Sec8/EXOC4"/>
</dbReference>
<gene>
    <name evidence="8" type="ordered locus">DEHA2F15136g</name>
</gene>
<organism evidence="8 9">
    <name type="scientific">Debaryomyces hansenii (strain ATCC 36239 / CBS 767 / BCRC 21394 / JCM 1990 / NBRC 0083 / IGC 2968)</name>
    <name type="common">Yeast</name>
    <name type="synonym">Torulaspora hansenii</name>
    <dbReference type="NCBI Taxonomy" id="284592"/>
    <lineage>
        <taxon>Eukaryota</taxon>
        <taxon>Fungi</taxon>
        <taxon>Dikarya</taxon>
        <taxon>Ascomycota</taxon>
        <taxon>Saccharomycotina</taxon>
        <taxon>Pichiomycetes</taxon>
        <taxon>Debaryomycetaceae</taxon>
        <taxon>Debaryomyces</taxon>
    </lineage>
</organism>
<dbReference type="RefSeq" id="XP_461018.2">
    <property type="nucleotide sequence ID" value="XM_461018.1"/>
</dbReference>
<keyword evidence="3 4" id="KW-0653">Protein transport</keyword>
<dbReference type="STRING" id="284592.Q6BLA3"/>
<feature type="domain" description="Exocyst complex component Sec8 N-terminal" evidence="6">
    <location>
        <begin position="30"/>
        <end position="171"/>
    </location>
</feature>
<dbReference type="Pfam" id="PF04048">
    <property type="entry name" value="Sec8_N"/>
    <property type="match status" value="1"/>
</dbReference>
<dbReference type="EMBL" id="CR382138">
    <property type="protein sequence ID" value="CAG89388.2"/>
    <property type="molecule type" value="Genomic_DNA"/>
</dbReference>
<comment type="function">
    <text evidence="4">Component of the exocyst complex involved in the docking of exocytic vesicles with fusion sites on the plasma membrane.</text>
</comment>
<dbReference type="eggNOG" id="KOG3691">
    <property type="taxonomic scope" value="Eukaryota"/>
</dbReference>
<dbReference type="InterPro" id="IPR048630">
    <property type="entry name" value="Sec8_M"/>
</dbReference>
<dbReference type="PANTHER" id="PTHR14146">
    <property type="entry name" value="EXOCYST COMPLEX COMPONENT 4"/>
    <property type="match status" value="1"/>
</dbReference>
<dbReference type="GO" id="GO:0006893">
    <property type="term" value="P:Golgi to plasma membrane transport"/>
    <property type="evidence" value="ECO:0007669"/>
    <property type="project" value="TreeGrafter"/>
</dbReference>
<dbReference type="GO" id="GO:0090522">
    <property type="term" value="P:vesicle tethering involved in exocytosis"/>
    <property type="evidence" value="ECO:0007669"/>
    <property type="project" value="UniProtKB-UniRule"/>
</dbReference>
<feature type="domain" description="Exocyst complex component Sec8 middle helical bundle" evidence="7">
    <location>
        <begin position="328"/>
        <end position="587"/>
    </location>
</feature>
<dbReference type="GO" id="GO:0006904">
    <property type="term" value="P:vesicle docking involved in exocytosis"/>
    <property type="evidence" value="ECO:0007669"/>
    <property type="project" value="InterPro"/>
</dbReference>
<dbReference type="InterPro" id="IPR007191">
    <property type="entry name" value="Sec8_exocyst_N"/>
</dbReference>
<proteinExistence type="inferred from homology"/>
<dbReference type="HOGENOM" id="CLU_004025_2_0_1"/>
<dbReference type="GeneID" id="2903718"/>
<dbReference type="Proteomes" id="UP000000599">
    <property type="component" value="Chromosome F"/>
</dbReference>
<evidence type="ECO:0000256" key="5">
    <source>
        <dbReference type="SAM" id="MobiDB-lite"/>
    </source>
</evidence>
<name>Q6BLA3_DEBHA</name>
<sequence length="1117" mass="127887">MVNRNRSLSMNFNGHKSEQEQRKMKESIFELKEVQTTLRYEWPQCLQENANPIEMAVSLLDDTSVGMAYKLPEFQDLSKQTKTALRHVVNEHHDIFNNSIGSYHVLLSTLQDSQHDSIQIKEMLESATTEIHNRSDVLTELNQTSARYSEMIEILDAMDELVSIPDKIDQLIIDKKIHQVYDVISHGYKVAEQYNLWSLSAMSTTRSYLESQSNNLFDMIVDELQNEIYLKNVSLSNDGSTGNSALSWQALGTSGKPQLSSIKALITESNNLEQYIYNSANLDISEIADCFTEPVEEFIVNQLPKLHAHYSNSDSETDYSIMLDAASNDNSKSYHYIYKLLNTASKLNRLPQVLEILINSNQQELHGLINRTTEEAKSRNMQHLNKLAKLKNLDHSYATDMISGSTFNDYSVVILQDLFGSIFIKALAVLQKHKVVTEIVEKIKIRDSYNISHSFDNIWGSIRKELRALMINYTYDVPVFGLNPINGGNEINKQSSLHDVLSRSDLFKLEDVSYDKSAKTTEDMKTILQDMFPGFVLSDSENKIGSNTKANSFEIESPYIKNETFNAMVEVLVPKNIFNMRIILEFLLVFIAGSQRLFANFAEEGTTSNTHNNTALKFFNEFMKGSFLPRLKENLDNAFREYVSGKSNFEQNSIAEHENPDISNSVLSGFKSEVTPLDQVESDSNSLVINTTSNSSAMIFQNALDFRRLFTNACSVLNTSLTYRRDFSDLCLHFLRRFSDTYAQFYNELLLPSGAHNQDEVSIHGNNTSKPSSQLNSWMRIPALIEISNIILQQDSTPKDLDALLDKEIEIMTYNNDKSKHIFDITKDDFLDNDSINQVCYLLLTTTWILTWLPSMKKESNYTVYNDDVDTVKLSTVDKLKHDWCFLENGLTSPKNLDNKQKNIYLALNSDKVHQFNEIIRTFETIRDGALVALRYDLRCKAIYYIGRSFKEGEWLPSSEPGDADQYIGLYNKEAFAVENKLNNILNDNEKNGVFVGLPKFLSEVMIKGSYIIPKINTNGVKKILLNIFTLQQMLRNVMNDAESVNFTKPSVYYELFTKHEQEFLEIVKRNHLKFTSKEIQNLVRLLYSEKLADGRGSSFHKSKFSELERKITEILT</sequence>
<dbReference type="FunCoup" id="Q6BLA3">
    <property type="interactions" value="302"/>
</dbReference>
<dbReference type="PANTHER" id="PTHR14146:SF0">
    <property type="entry name" value="EXOCYST COMPLEX COMPONENT 4"/>
    <property type="match status" value="1"/>
</dbReference>
<dbReference type="AlphaFoldDB" id="Q6BLA3"/>